<name>K1RZX2_9ZZZZ</name>
<proteinExistence type="predicted"/>
<feature type="non-terminal residue" evidence="1">
    <location>
        <position position="1"/>
    </location>
</feature>
<keyword evidence="1" id="KW-0547">Nucleotide-binding</keyword>
<dbReference type="EMBL" id="AJWZ01010948">
    <property type="protein sequence ID" value="EKC47010.1"/>
    <property type="molecule type" value="Genomic_DNA"/>
</dbReference>
<accession>K1RZX2</accession>
<gene>
    <name evidence="1" type="ORF">OBE_15927</name>
</gene>
<organism evidence="1">
    <name type="scientific">human gut metagenome</name>
    <dbReference type="NCBI Taxonomy" id="408170"/>
    <lineage>
        <taxon>unclassified sequences</taxon>
        <taxon>metagenomes</taxon>
        <taxon>organismal metagenomes</taxon>
    </lineage>
</organism>
<evidence type="ECO:0000313" key="1">
    <source>
        <dbReference type="EMBL" id="EKC47010.1"/>
    </source>
</evidence>
<keyword evidence="1" id="KW-0378">Hydrolase</keyword>
<dbReference type="AlphaFoldDB" id="K1RZX2"/>
<keyword evidence="1" id="KW-0347">Helicase</keyword>
<comment type="caution">
    <text evidence="1">The sequence shown here is derived from an EMBL/GenBank/DDBJ whole genome shotgun (WGS) entry which is preliminary data.</text>
</comment>
<sequence length="50" mass="5703">RVETAIEALNISINEYGKVNIPFILSIYIPDISGEVGKMWRVVKLKEKIN</sequence>
<dbReference type="GO" id="GO:0004386">
    <property type="term" value="F:helicase activity"/>
    <property type="evidence" value="ECO:0007669"/>
    <property type="project" value="UniProtKB-KW"/>
</dbReference>
<protein>
    <submittedName>
        <fullName evidence="1">Superfamily II DNA and RNA helicase</fullName>
    </submittedName>
</protein>
<reference evidence="1" key="1">
    <citation type="journal article" date="2013" name="Environ. Microbiol.">
        <title>Microbiota from the distal guts of lean and obese adolescents exhibit partial functional redundancy besides clear differences in community structure.</title>
        <authorList>
            <person name="Ferrer M."/>
            <person name="Ruiz A."/>
            <person name="Lanza F."/>
            <person name="Haange S.B."/>
            <person name="Oberbach A."/>
            <person name="Till H."/>
            <person name="Bargiela R."/>
            <person name="Campoy C."/>
            <person name="Segura M.T."/>
            <person name="Richter M."/>
            <person name="von Bergen M."/>
            <person name="Seifert J."/>
            <person name="Suarez A."/>
        </authorList>
    </citation>
    <scope>NUCLEOTIDE SEQUENCE</scope>
</reference>
<keyword evidence="1" id="KW-0067">ATP-binding</keyword>